<keyword evidence="2" id="KW-1185">Reference proteome</keyword>
<dbReference type="AlphaFoldDB" id="A0A1H6VPJ4"/>
<evidence type="ECO:0000313" key="2">
    <source>
        <dbReference type="Proteomes" id="UP000199403"/>
    </source>
</evidence>
<reference evidence="2" key="1">
    <citation type="submission" date="2016-10" db="EMBL/GenBank/DDBJ databases">
        <authorList>
            <person name="Varghese N."/>
            <person name="Submissions S."/>
        </authorList>
    </citation>
    <scope>NUCLEOTIDE SEQUENCE [LARGE SCALE GENOMIC DNA]</scope>
    <source>
        <strain evidence="2">IBRC-M 10761</strain>
    </source>
</reference>
<name>A0A1H6VPJ4_9BACT</name>
<proteinExistence type="predicted"/>
<protein>
    <submittedName>
        <fullName evidence="1">Uncharacterized protein</fullName>
    </submittedName>
</protein>
<gene>
    <name evidence="1" type="ORF">SAMN05192553_10259</name>
</gene>
<dbReference type="Proteomes" id="UP000199403">
    <property type="component" value="Unassembled WGS sequence"/>
</dbReference>
<accession>A0A1H6VPJ4</accession>
<organism evidence="1 2">
    <name type="scientific">Cyclobacterium xiamenense</name>
    <dbReference type="NCBI Taxonomy" id="1297121"/>
    <lineage>
        <taxon>Bacteria</taxon>
        <taxon>Pseudomonadati</taxon>
        <taxon>Bacteroidota</taxon>
        <taxon>Cytophagia</taxon>
        <taxon>Cytophagales</taxon>
        <taxon>Cyclobacteriaceae</taxon>
        <taxon>Cyclobacterium</taxon>
    </lineage>
</organism>
<sequence length="109" mass="12684">MVVIINYMNSILPHNRGLREVKKRTPDGNSVYVTIAGEVVNRRLVRLKNFVLYGQLSPSNPLLHIHANRCAAYKKSQPHKQHIWFLLTQKPTLKKPKELFLVNAQFKIR</sequence>
<dbReference type="STRING" id="1416801.SAMN05192553_10259"/>
<dbReference type="EMBL" id="FNZH01000002">
    <property type="protein sequence ID" value="SEJ03677.1"/>
    <property type="molecule type" value="Genomic_DNA"/>
</dbReference>
<evidence type="ECO:0000313" key="1">
    <source>
        <dbReference type="EMBL" id="SEJ03677.1"/>
    </source>
</evidence>